<keyword evidence="5 13" id="KW-0812">Transmembrane</keyword>
<keyword evidence="10" id="KW-0594">Phospholipid biosynthesis</keyword>
<evidence type="ECO:0000256" key="4">
    <source>
        <dbReference type="ARBA" id="ARBA00022679"/>
    </source>
</evidence>
<keyword evidence="16" id="KW-1185">Reference proteome</keyword>
<keyword evidence="6" id="KW-0677">Repeat</keyword>
<feature type="transmembrane region" description="Helical" evidence="13">
    <location>
        <begin position="42"/>
        <end position="65"/>
    </location>
</feature>
<evidence type="ECO:0000256" key="5">
    <source>
        <dbReference type="ARBA" id="ARBA00022692"/>
    </source>
</evidence>
<keyword evidence="3" id="KW-0444">Lipid biosynthesis</keyword>
<dbReference type="SMART" id="SM00155">
    <property type="entry name" value="PLDc"/>
    <property type="match status" value="2"/>
</dbReference>
<comment type="caution">
    <text evidence="15">The sequence shown here is derived from an EMBL/GenBank/DDBJ whole genome shotgun (WGS) entry which is preliminary data.</text>
</comment>
<dbReference type="CDD" id="cd09110">
    <property type="entry name" value="PLDc_CLS_1"/>
    <property type="match status" value="1"/>
</dbReference>
<evidence type="ECO:0000313" key="16">
    <source>
        <dbReference type="Proteomes" id="UP001575181"/>
    </source>
</evidence>
<dbReference type="PANTHER" id="PTHR21248:SF22">
    <property type="entry name" value="PHOSPHOLIPASE D"/>
    <property type="match status" value="1"/>
</dbReference>
<dbReference type="InterPro" id="IPR025202">
    <property type="entry name" value="PLD-like_dom"/>
</dbReference>
<dbReference type="Pfam" id="PF13091">
    <property type="entry name" value="PLDc_2"/>
    <property type="match status" value="2"/>
</dbReference>
<dbReference type="PANTHER" id="PTHR21248">
    <property type="entry name" value="CARDIOLIPIN SYNTHASE"/>
    <property type="match status" value="1"/>
</dbReference>
<keyword evidence="4" id="KW-0808">Transferase</keyword>
<evidence type="ECO:0000313" key="15">
    <source>
        <dbReference type="EMBL" id="MFA9462313.1"/>
    </source>
</evidence>
<dbReference type="Proteomes" id="UP001575181">
    <property type="component" value="Unassembled WGS sequence"/>
</dbReference>
<evidence type="ECO:0000256" key="11">
    <source>
        <dbReference type="ARBA" id="ARBA00023264"/>
    </source>
</evidence>
<evidence type="ECO:0000256" key="1">
    <source>
        <dbReference type="ARBA" id="ARBA00004651"/>
    </source>
</evidence>
<dbReference type="InterPro" id="IPR027379">
    <property type="entry name" value="CLS_N"/>
</dbReference>
<evidence type="ECO:0000256" key="6">
    <source>
        <dbReference type="ARBA" id="ARBA00022737"/>
    </source>
</evidence>
<feature type="transmembrane region" description="Helical" evidence="13">
    <location>
        <begin position="12"/>
        <end position="30"/>
    </location>
</feature>
<evidence type="ECO:0000256" key="2">
    <source>
        <dbReference type="ARBA" id="ARBA00022475"/>
    </source>
</evidence>
<name>A0ABV4TYB7_9GAMM</name>
<dbReference type="RefSeq" id="WP_373657103.1">
    <property type="nucleotide sequence ID" value="NZ_JBGUAW010000012.1"/>
</dbReference>
<evidence type="ECO:0000256" key="7">
    <source>
        <dbReference type="ARBA" id="ARBA00022989"/>
    </source>
</evidence>
<evidence type="ECO:0000256" key="8">
    <source>
        <dbReference type="ARBA" id="ARBA00023098"/>
    </source>
</evidence>
<keyword evidence="2" id="KW-1003">Cell membrane</keyword>
<gene>
    <name evidence="15" type="primary">cls</name>
    <name evidence="15" type="ORF">ACERLL_15980</name>
</gene>
<feature type="domain" description="PLD phosphodiesterase" evidence="14">
    <location>
        <begin position="214"/>
        <end position="241"/>
    </location>
</feature>
<proteinExistence type="predicted"/>
<organism evidence="15 16">
    <name type="scientific">Thiohalorhabdus methylotrophus</name>
    <dbReference type="NCBI Taxonomy" id="3242694"/>
    <lineage>
        <taxon>Bacteria</taxon>
        <taxon>Pseudomonadati</taxon>
        <taxon>Pseudomonadota</taxon>
        <taxon>Gammaproteobacteria</taxon>
        <taxon>Thiohalorhabdales</taxon>
        <taxon>Thiohalorhabdaceae</taxon>
        <taxon>Thiohalorhabdus</taxon>
    </lineage>
</organism>
<accession>A0ABV4TYB7</accession>
<dbReference type="Gene3D" id="3.30.870.10">
    <property type="entry name" value="Endonuclease Chain A"/>
    <property type="match status" value="2"/>
</dbReference>
<keyword evidence="11" id="KW-1208">Phospholipid metabolism</keyword>
<dbReference type="NCBIfam" id="TIGR04265">
    <property type="entry name" value="bac_cardiolipin"/>
    <property type="match status" value="1"/>
</dbReference>
<dbReference type="InterPro" id="IPR022924">
    <property type="entry name" value="Cardiolipin_synthase"/>
</dbReference>
<dbReference type="CDD" id="cd09112">
    <property type="entry name" value="PLDc_CLS_2"/>
    <property type="match status" value="1"/>
</dbReference>
<evidence type="ECO:0000256" key="13">
    <source>
        <dbReference type="SAM" id="Phobius"/>
    </source>
</evidence>
<comment type="subcellular location">
    <subcellularLocation>
        <location evidence="1">Cell membrane</location>
        <topology evidence="1">Multi-pass membrane protein</topology>
    </subcellularLocation>
</comment>
<evidence type="ECO:0000256" key="12">
    <source>
        <dbReference type="NCBIfam" id="TIGR04265"/>
    </source>
</evidence>
<evidence type="ECO:0000259" key="14">
    <source>
        <dbReference type="PROSITE" id="PS50035"/>
    </source>
</evidence>
<dbReference type="SUPFAM" id="SSF56024">
    <property type="entry name" value="Phospholipase D/nuclease"/>
    <property type="match status" value="2"/>
</dbReference>
<reference evidence="15 16" key="1">
    <citation type="submission" date="2024-08" db="EMBL/GenBank/DDBJ databases">
        <title>Whole-genome sequencing of halo(alkali)philic microorganisms from hypersaline lakes.</title>
        <authorList>
            <person name="Sorokin D.Y."/>
            <person name="Merkel A.Y."/>
            <person name="Messina E."/>
            <person name="Yakimov M."/>
        </authorList>
    </citation>
    <scope>NUCLEOTIDE SEQUENCE [LARGE SCALE GENOMIC DNA]</scope>
    <source>
        <strain evidence="15 16">Cl-TMA</strain>
    </source>
</reference>
<dbReference type="EC" id="2.7.8.-" evidence="12"/>
<protein>
    <recommendedName>
        <fullName evidence="12">Cardiolipin synthase</fullName>
        <ecNumber evidence="12">2.7.8.-</ecNumber>
    </recommendedName>
</protein>
<dbReference type="PROSITE" id="PS50035">
    <property type="entry name" value="PLD"/>
    <property type="match status" value="2"/>
</dbReference>
<dbReference type="Pfam" id="PF13396">
    <property type="entry name" value="PLDc_N"/>
    <property type="match status" value="1"/>
</dbReference>
<feature type="domain" description="PLD phosphodiesterase" evidence="14">
    <location>
        <begin position="389"/>
        <end position="416"/>
    </location>
</feature>
<evidence type="ECO:0000256" key="9">
    <source>
        <dbReference type="ARBA" id="ARBA00023136"/>
    </source>
</evidence>
<dbReference type="InterPro" id="IPR001736">
    <property type="entry name" value="PLipase_D/transphosphatidylase"/>
</dbReference>
<keyword evidence="9 13" id="KW-0472">Membrane</keyword>
<keyword evidence="8" id="KW-0443">Lipid metabolism</keyword>
<keyword evidence="7 13" id="KW-1133">Transmembrane helix</keyword>
<evidence type="ECO:0000256" key="10">
    <source>
        <dbReference type="ARBA" id="ARBA00023209"/>
    </source>
</evidence>
<evidence type="ECO:0000256" key="3">
    <source>
        <dbReference type="ARBA" id="ARBA00022516"/>
    </source>
</evidence>
<sequence length="476" mass="53625">MWDWMGYGFRAELYAIVGHVLTGVFILLILSSREETQSPFGWLLAVVFVPWVAGPAYLIFGGYRVRRVAGRRVQRDRQFMRTLPPQLGGMSEEAAESTLGSDSRRSVLQDYPNSTGNEVEVFGHGEEKYARLEADIRAARDHIHLAYYLWANDSTGMWLRDLLTEKVEEGVEVRVLYDAWGAPTAGWLLRPLRRAGGWVRAFAPLLSPSTILGANLRNHRKIVVLDGKVAYTGGINIGDDYRGREGPRLWKDLHLRADGPVTRQIASIFAKDWHYVTGSALVAPRFYPRMQADGPSVARVLPSGPGQYWRAFHETIFNAITSAQDWIQVVTPYYVPDQSMQMALGSAARRGVRVRMLVPRHNNHPMVAAASNSFYEELLEAGVEIYRSQQGMVHGKQVTVDGRWATVGSANLDARSFYLNYELNVILKDQGPINHLSMLFEDELHTAGRVTLEDYRHRPAWKSSLEGLARTLSPML</sequence>
<dbReference type="EMBL" id="JBGUAW010000012">
    <property type="protein sequence ID" value="MFA9462313.1"/>
    <property type="molecule type" value="Genomic_DNA"/>
</dbReference>